<dbReference type="SUPFAM" id="SSF50998">
    <property type="entry name" value="Quinoprotein alcohol dehydrogenase-like"/>
    <property type="match status" value="1"/>
</dbReference>
<evidence type="ECO:0000313" key="13">
    <source>
        <dbReference type="Proteomes" id="UP000242222"/>
    </source>
</evidence>
<comment type="subcellular location">
    <subcellularLocation>
        <location evidence="2">Cell membrane</location>
        <topology evidence="2">Multi-pass membrane protein</topology>
    </subcellularLocation>
</comment>
<gene>
    <name evidence="12" type="ORF">SAMN05216516_101624</name>
</gene>
<evidence type="ECO:0000256" key="9">
    <source>
        <dbReference type="ARBA" id="ARBA00023136"/>
    </source>
</evidence>
<evidence type="ECO:0000313" key="12">
    <source>
        <dbReference type="EMBL" id="SFM97749.1"/>
    </source>
</evidence>
<dbReference type="Pfam" id="PF01011">
    <property type="entry name" value="PQQ"/>
    <property type="match status" value="1"/>
</dbReference>
<dbReference type="Gene3D" id="2.140.10.10">
    <property type="entry name" value="Quinoprotein alcohol dehydrogenase-like superfamily"/>
    <property type="match status" value="1"/>
</dbReference>
<evidence type="ECO:0000259" key="11">
    <source>
        <dbReference type="Pfam" id="PF01011"/>
    </source>
</evidence>
<dbReference type="EMBL" id="FOVC01000001">
    <property type="protein sequence ID" value="SFM97749.1"/>
    <property type="molecule type" value="Genomic_DNA"/>
</dbReference>
<dbReference type="PANTHER" id="PTHR32303:SF4">
    <property type="entry name" value="QUINOPROTEIN GLUCOSE DEHYDROGENASE"/>
    <property type="match status" value="1"/>
</dbReference>
<dbReference type="Proteomes" id="UP000242222">
    <property type="component" value="Unassembled WGS sequence"/>
</dbReference>
<dbReference type="InterPro" id="IPR017511">
    <property type="entry name" value="PQQ_mDH"/>
</dbReference>
<dbReference type="OrthoDB" id="9794322at2"/>
<dbReference type="PROSITE" id="PS00363">
    <property type="entry name" value="BACTERIAL_PQQ_1"/>
    <property type="match status" value="1"/>
</dbReference>
<proteinExistence type="inferred from homology"/>
<feature type="domain" description="Pyrrolo-quinoline quinone repeat" evidence="11">
    <location>
        <begin position="172"/>
        <end position="783"/>
    </location>
</feature>
<evidence type="ECO:0000256" key="5">
    <source>
        <dbReference type="ARBA" id="ARBA00022692"/>
    </source>
</evidence>
<feature type="transmembrane region" description="Helical" evidence="10">
    <location>
        <begin position="67"/>
        <end position="83"/>
    </location>
</feature>
<dbReference type="SMART" id="SM00564">
    <property type="entry name" value="PQQ"/>
    <property type="match status" value="6"/>
</dbReference>
<keyword evidence="5 10" id="KW-0812">Transmembrane</keyword>
<dbReference type="PANTHER" id="PTHR32303">
    <property type="entry name" value="QUINOPROTEIN ALCOHOL DEHYDROGENASE (CYTOCHROME C)"/>
    <property type="match status" value="1"/>
</dbReference>
<organism evidence="12 13">
    <name type="scientific">Izhakiella capsodis</name>
    <dbReference type="NCBI Taxonomy" id="1367852"/>
    <lineage>
        <taxon>Bacteria</taxon>
        <taxon>Pseudomonadati</taxon>
        <taxon>Pseudomonadota</taxon>
        <taxon>Gammaproteobacteria</taxon>
        <taxon>Enterobacterales</taxon>
        <taxon>Erwiniaceae</taxon>
        <taxon>Izhakiella</taxon>
    </lineage>
</organism>
<evidence type="ECO:0000256" key="4">
    <source>
        <dbReference type="ARBA" id="ARBA00022475"/>
    </source>
</evidence>
<feature type="transmembrane region" description="Helical" evidence="10">
    <location>
        <begin position="44"/>
        <end position="60"/>
    </location>
</feature>
<comment type="similarity">
    <text evidence="3">Belongs to the bacterial PQQ dehydrogenase family.</text>
</comment>
<dbReference type="GO" id="GO:0005886">
    <property type="term" value="C:plasma membrane"/>
    <property type="evidence" value="ECO:0007669"/>
    <property type="project" value="UniProtKB-SubCell"/>
</dbReference>
<evidence type="ECO:0000256" key="10">
    <source>
        <dbReference type="SAM" id="Phobius"/>
    </source>
</evidence>
<dbReference type="GO" id="GO:0030288">
    <property type="term" value="C:outer membrane-bounded periplasmic space"/>
    <property type="evidence" value="ECO:0007669"/>
    <property type="project" value="InterPro"/>
</dbReference>
<dbReference type="PROSITE" id="PS00364">
    <property type="entry name" value="BACTERIAL_PQQ_2"/>
    <property type="match status" value="1"/>
</dbReference>
<keyword evidence="8" id="KW-0560">Oxidoreductase</keyword>
<dbReference type="InterPro" id="IPR001479">
    <property type="entry name" value="Quinoprotein_DH_CS"/>
</dbReference>
<sequence>MEHSVAKPLWLKIISILLGLVLVLSGAFFLYYGVKLVTLGGSNYFVIAGIVMLASGIQLIRIRASGAFLCIIVFLGSSIWAFWDAGLVFWALISRLMFPAGLAIISLLLLPSLLRYENKRSHSKGVYTLAGIAIAAFIGAFWGMFQPHPTVAFEGTPRPLIPVGKDKQQKDWNNYGNTPEGSRFVALDQINRNNVTRLKPIWMFHTGDIPLSPDGNGAEDQQTPLQVGDKVFLCTPHNNVIAVDGDTGKEIWKAEINAKSSVWMRCRGLAYFDVNKPLPKSALPGGAAPISVSTETCPRRVLMNTIDGRLIALNADNGQFCENFGDKGTVNLHTGMGSTPDPDYVLTSPPTLAGTTVVVGGRVADNVSTDMPGGVIRGYDVITGALRWAFDTGKEDPNEPLKPGTHYVRSTPNSWAPMSYDPQSNTVFMPMGSSSVDIWGANRTALDHKYGASILAVDANTGKEKWVYQTVHNDLWDFDIPMQPSLIDFNMADGSERPAVVFGTKAGQIYVLDRQSGKPLTNVVNVKVKRGDIPGEQYSDTQPRSVGMPQIGAQTLKESDMWGATPFDQLICRIEFKSMRYDGLYTVPGTDISLSFPGSLGGMNWGGISVDPNNHYIFVNDMRLGLWQQLVKNSPSMKMQTNSGGEAVNTGMGAVPMKGAPYSVNKNRFSSPLGIPCQTPPFGTLSAIDMNTRKVVWQVPLGTVQDTGPLGIKMHMKMPVGMPSLGGSLATQGGLVFIAGTQDYYLRAFDSSTGKELWKARLPVGSQGGPISYLSPKTGKQYILISAGGARQSPDRGDYVIAYGLE</sequence>
<keyword evidence="13" id="KW-1185">Reference proteome</keyword>
<feature type="transmembrane region" description="Helical" evidence="10">
    <location>
        <begin position="9"/>
        <end position="32"/>
    </location>
</feature>
<evidence type="ECO:0000256" key="7">
    <source>
        <dbReference type="ARBA" id="ARBA00022989"/>
    </source>
</evidence>
<keyword evidence="7 10" id="KW-1133">Transmembrane helix</keyword>
<dbReference type="GO" id="GO:0008876">
    <property type="term" value="F:quinoprotein glucose dehydrogenase activity"/>
    <property type="evidence" value="ECO:0007669"/>
    <property type="project" value="TreeGrafter"/>
</dbReference>
<dbReference type="NCBIfam" id="TIGR03074">
    <property type="entry name" value="PQQ_membr_DH"/>
    <property type="match status" value="1"/>
</dbReference>
<name>A0A1I4V953_9GAMM</name>
<dbReference type="GO" id="GO:0048038">
    <property type="term" value="F:quinone binding"/>
    <property type="evidence" value="ECO:0007669"/>
    <property type="project" value="InterPro"/>
</dbReference>
<comment type="cofactor">
    <cofactor evidence="1">
        <name>pyrroloquinoline quinone</name>
        <dbReference type="ChEBI" id="CHEBI:58442"/>
    </cofactor>
</comment>
<dbReference type="InterPro" id="IPR011047">
    <property type="entry name" value="Quinoprotein_ADH-like_sf"/>
</dbReference>
<dbReference type="STRING" id="1367852.SAMN05216516_101624"/>
<evidence type="ECO:0000256" key="6">
    <source>
        <dbReference type="ARBA" id="ARBA00022891"/>
    </source>
</evidence>
<evidence type="ECO:0000256" key="3">
    <source>
        <dbReference type="ARBA" id="ARBA00008156"/>
    </source>
</evidence>
<dbReference type="RefSeq" id="WP_092874960.1">
    <property type="nucleotide sequence ID" value="NZ_FOVC01000001.1"/>
</dbReference>
<keyword evidence="4" id="KW-1003">Cell membrane</keyword>
<evidence type="ECO:0000256" key="2">
    <source>
        <dbReference type="ARBA" id="ARBA00004651"/>
    </source>
</evidence>
<reference evidence="13" key="1">
    <citation type="submission" date="2016-10" db="EMBL/GenBank/DDBJ databases">
        <authorList>
            <person name="Varghese N."/>
            <person name="Submissions S."/>
        </authorList>
    </citation>
    <scope>NUCLEOTIDE SEQUENCE [LARGE SCALE GENOMIC DNA]</scope>
    <source>
        <strain evidence="13">N6PO6</strain>
    </source>
</reference>
<dbReference type="InterPro" id="IPR002372">
    <property type="entry name" value="PQQ_rpt_dom"/>
</dbReference>
<dbReference type="InterPro" id="IPR018391">
    <property type="entry name" value="PQQ_b-propeller_rpt"/>
</dbReference>
<feature type="transmembrane region" description="Helical" evidence="10">
    <location>
        <begin position="89"/>
        <end position="114"/>
    </location>
</feature>
<keyword evidence="6" id="KW-0634">PQQ</keyword>
<dbReference type="CDD" id="cd10280">
    <property type="entry name" value="PQQ_mGDH"/>
    <property type="match status" value="1"/>
</dbReference>
<evidence type="ECO:0000256" key="1">
    <source>
        <dbReference type="ARBA" id="ARBA00001931"/>
    </source>
</evidence>
<evidence type="ECO:0000256" key="8">
    <source>
        <dbReference type="ARBA" id="ARBA00023002"/>
    </source>
</evidence>
<protein>
    <submittedName>
        <fullName evidence="12">Quinate dehydrogenase (Quinone)</fullName>
    </submittedName>
</protein>
<feature type="transmembrane region" description="Helical" evidence="10">
    <location>
        <begin position="126"/>
        <end position="145"/>
    </location>
</feature>
<keyword evidence="9 10" id="KW-0472">Membrane</keyword>
<accession>A0A1I4V953</accession>
<dbReference type="AlphaFoldDB" id="A0A1I4V953"/>